<evidence type="ECO:0000256" key="3">
    <source>
        <dbReference type="SAM" id="MobiDB-lite"/>
    </source>
</evidence>
<proteinExistence type="inferred from homology"/>
<evidence type="ECO:0000256" key="4">
    <source>
        <dbReference type="SAM" id="Phobius"/>
    </source>
</evidence>
<dbReference type="Pfam" id="PF12729">
    <property type="entry name" value="4HB_MCP_1"/>
    <property type="match status" value="1"/>
</dbReference>
<dbReference type="EMBL" id="MN079208">
    <property type="protein sequence ID" value="QEA07155.1"/>
    <property type="molecule type" value="Genomic_DNA"/>
</dbReference>
<dbReference type="SMART" id="SM00304">
    <property type="entry name" value="HAMP"/>
    <property type="match status" value="2"/>
</dbReference>
<evidence type="ECO:0000256" key="2">
    <source>
        <dbReference type="ARBA" id="ARBA00029447"/>
    </source>
</evidence>
<sequence length="675" mass="72208">MKQSKRSEATERGATRKGLRNRRMGLTAKVMAAPALILALFVIVGVVAVNGFRSVDSQMTDVTETLVPNTAVATDMLSSLYRQRLRLDAYITSRDPQMAKEFSQFGEEFDAAVKRAQGLIENTERQDLVDQLAEQHGRYEKVFETKIEQAATGINEIATKLGDTASGINAPLQELAEAGTGSNDYLLAYQAQSTLGLFNQLRATTRQYVNNQDPALKKETNQLAEETAKGIERLSTYVLGDHQEELVKQARDGLTEYHETAKGLASRLNAIGTARDDTLDPLGKSMAKAARALQDSTFDDLADVAKGAQGRAQQASLVTSGVLAAAVIGGLLLALLITRGIVRPIKRGQEQITGLLTSMENGDADLSRRLDAGKNDEVGEFIAAVNGFLGALQGVVRGIKQETTSLASASEELTAVTQSTDEGVQRQRSEIDQVATAMNEMAATAQEIARNTAEAAKSAESVSDEGERGRKVVQDTVEAIDGLASEVESAAQKVMTLRDEAGNISTVLDVIREVAEQTNLLALNAAIEAARAGEQGRGFAVVAEEVRTLAQRTQESTGEIQSIIERVQNGAEDAATAMDSSRSRAQETVDKAAEAGDSFSSISKGINQMTEMNTQIAGAAEEQTATSESINQSVSQVGSVVEESVNAMDQLKSAGEELAAMSNRLRELVGRFRGE</sequence>
<dbReference type="PANTHER" id="PTHR32089:SF120">
    <property type="entry name" value="METHYL-ACCEPTING CHEMOTAXIS PROTEIN TLPQ"/>
    <property type="match status" value="1"/>
</dbReference>
<feature type="transmembrane region" description="Helical" evidence="4">
    <location>
        <begin position="317"/>
        <end position="337"/>
    </location>
</feature>
<dbReference type="PROSITE" id="PS51753">
    <property type="entry name" value="HBM"/>
    <property type="match status" value="1"/>
</dbReference>
<evidence type="ECO:0000256" key="1">
    <source>
        <dbReference type="ARBA" id="ARBA00023224"/>
    </source>
</evidence>
<dbReference type="CDD" id="cd11386">
    <property type="entry name" value="MCP_signal"/>
    <property type="match status" value="1"/>
</dbReference>
<dbReference type="GO" id="GO:0016020">
    <property type="term" value="C:membrane"/>
    <property type="evidence" value="ECO:0007669"/>
    <property type="project" value="InterPro"/>
</dbReference>
<feature type="domain" description="HAMP" evidence="6">
    <location>
        <begin position="339"/>
        <end position="397"/>
    </location>
</feature>
<evidence type="ECO:0008006" key="9">
    <source>
        <dbReference type="Google" id="ProtNLM"/>
    </source>
</evidence>
<keyword evidence="4" id="KW-0472">Membrane</keyword>
<feature type="region of interest" description="Disordered" evidence="3">
    <location>
        <begin position="1"/>
        <end position="20"/>
    </location>
</feature>
<feature type="compositionally biased region" description="Basic and acidic residues" evidence="3">
    <location>
        <begin position="1"/>
        <end position="14"/>
    </location>
</feature>
<organism evidence="8">
    <name type="scientific">uncultured organism</name>
    <dbReference type="NCBI Taxonomy" id="155900"/>
    <lineage>
        <taxon>unclassified sequences</taxon>
        <taxon>environmental samples</taxon>
    </lineage>
</organism>
<evidence type="ECO:0000259" key="7">
    <source>
        <dbReference type="PROSITE" id="PS51753"/>
    </source>
</evidence>
<dbReference type="SUPFAM" id="SSF58104">
    <property type="entry name" value="Methyl-accepting chemotaxis protein (MCP) signaling domain"/>
    <property type="match status" value="1"/>
</dbReference>
<keyword evidence="1" id="KW-0807">Transducer</keyword>
<dbReference type="Pfam" id="PF00015">
    <property type="entry name" value="MCPsignal"/>
    <property type="match status" value="1"/>
</dbReference>
<dbReference type="GO" id="GO:0007165">
    <property type="term" value="P:signal transduction"/>
    <property type="evidence" value="ECO:0007669"/>
    <property type="project" value="UniProtKB-KW"/>
</dbReference>
<name>A0A5B8RJB4_9ZZZZ</name>
<protein>
    <recommendedName>
        <fullName evidence="9">Methyl-accepting chemotaxis protein</fullName>
    </recommendedName>
</protein>
<reference evidence="8" key="1">
    <citation type="submission" date="2019-06" db="EMBL/GenBank/DDBJ databases">
        <authorList>
            <person name="Murdoch R.W."/>
            <person name="Fathepure B."/>
        </authorList>
    </citation>
    <scope>NUCLEOTIDE SEQUENCE</scope>
</reference>
<dbReference type="InterPro" id="IPR032255">
    <property type="entry name" value="HBM"/>
</dbReference>
<dbReference type="FunFam" id="1.10.287.950:FF:000001">
    <property type="entry name" value="Methyl-accepting chemotaxis sensory transducer"/>
    <property type="match status" value="1"/>
</dbReference>
<dbReference type="PANTHER" id="PTHR32089">
    <property type="entry name" value="METHYL-ACCEPTING CHEMOTAXIS PROTEIN MCPB"/>
    <property type="match status" value="1"/>
</dbReference>
<dbReference type="PROSITE" id="PS50111">
    <property type="entry name" value="CHEMOTAXIS_TRANSDUC_2"/>
    <property type="match status" value="1"/>
</dbReference>
<dbReference type="InterPro" id="IPR004089">
    <property type="entry name" value="MCPsignal_dom"/>
</dbReference>
<keyword evidence="4" id="KW-0812">Transmembrane</keyword>
<evidence type="ECO:0000259" key="5">
    <source>
        <dbReference type="PROSITE" id="PS50111"/>
    </source>
</evidence>
<gene>
    <name evidence="8" type="ORF">KBTEX_03500</name>
</gene>
<dbReference type="SMART" id="SM00283">
    <property type="entry name" value="MA"/>
    <property type="match status" value="1"/>
</dbReference>
<comment type="similarity">
    <text evidence="2">Belongs to the methyl-accepting chemotaxis (MCP) protein family.</text>
</comment>
<feature type="domain" description="Methyl-accepting transducer" evidence="5">
    <location>
        <begin position="402"/>
        <end position="638"/>
    </location>
</feature>
<dbReference type="Gene3D" id="1.10.287.950">
    <property type="entry name" value="Methyl-accepting chemotaxis protein"/>
    <property type="match status" value="1"/>
</dbReference>
<dbReference type="InterPro" id="IPR003660">
    <property type="entry name" value="HAMP_dom"/>
</dbReference>
<dbReference type="AlphaFoldDB" id="A0A5B8RJB4"/>
<feature type="domain" description="HBM" evidence="7">
    <location>
        <begin position="65"/>
        <end position="305"/>
    </location>
</feature>
<evidence type="ECO:0000259" key="6">
    <source>
        <dbReference type="PROSITE" id="PS50885"/>
    </source>
</evidence>
<keyword evidence="4" id="KW-1133">Transmembrane helix</keyword>
<dbReference type="InterPro" id="IPR024478">
    <property type="entry name" value="HlyB_4HB_MCP"/>
</dbReference>
<dbReference type="SMART" id="SM01358">
    <property type="entry name" value="HBM"/>
    <property type="match status" value="1"/>
</dbReference>
<dbReference type="PROSITE" id="PS50885">
    <property type="entry name" value="HAMP"/>
    <property type="match status" value="1"/>
</dbReference>
<evidence type="ECO:0000313" key="8">
    <source>
        <dbReference type="EMBL" id="QEA07155.1"/>
    </source>
</evidence>
<accession>A0A5B8RJB4</accession>